<reference evidence="7 8" key="1">
    <citation type="submission" date="2014-06" db="EMBL/GenBank/DDBJ databases">
        <title>Evolutionary Origins and Diversification of the Mycorrhizal Mutualists.</title>
        <authorList>
            <consortium name="DOE Joint Genome Institute"/>
            <consortium name="Mycorrhizal Genomics Consortium"/>
            <person name="Kohler A."/>
            <person name="Kuo A."/>
            <person name="Nagy L.G."/>
            <person name="Floudas D."/>
            <person name="Copeland A."/>
            <person name="Barry K.W."/>
            <person name="Cichocki N."/>
            <person name="Veneault-Fourrey C."/>
            <person name="LaButti K."/>
            <person name="Lindquist E.A."/>
            <person name="Lipzen A."/>
            <person name="Lundell T."/>
            <person name="Morin E."/>
            <person name="Murat C."/>
            <person name="Riley R."/>
            <person name="Ohm R."/>
            <person name="Sun H."/>
            <person name="Tunlid A."/>
            <person name="Henrissat B."/>
            <person name="Grigoriev I.V."/>
            <person name="Hibbett D.S."/>
            <person name="Martin F."/>
        </authorList>
    </citation>
    <scope>NUCLEOTIDE SEQUENCE [LARGE SCALE GENOMIC DNA]</scope>
    <source>
        <strain evidence="7 8">SS14</strain>
    </source>
</reference>
<evidence type="ECO:0000256" key="3">
    <source>
        <dbReference type="ARBA" id="ARBA00022512"/>
    </source>
</evidence>
<evidence type="ECO:0000256" key="5">
    <source>
        <dbReference type="ARBA" id="ARBA00023157"/>
    </source>
</evidence>
<evidence type="ECO:0000256" key="4">
    <source>
        <dbReference type="ARBA" id="ARBA00022525"/>
    </source>
</evidence>
<dbReference type="AlphaFoldDB" id="A0A0C9UKY6"/>
<evidence type="ECO:0000313" key="8">
    <source>
        <dbReference type="Proteomes" id="UP000054279"/>
    </source>
</evidence>
<evidence type="ECO:0000256" key="1">
    <source>
        <dbReference type="ARBA" id="ARBA00004191"/>
    </source>
</evidence>
<evidence type="ECO:0000256" key="2">
    <source>
        <dbReference type="ARBA" id="ARBA00010446"/>
    </source>
</evidence>
<dbReference type="InterPro" id="IPR001338">
    <property type="entry name" value="Class_I_Hydrophobin"/>
</dbReference>
<name>A0A0C9UKY6_SPHS4</name>
<dbReference type="HOGENOM" id="CLU_105134_2_0_1"/>
<accession>A0A0C9UKY6</accession>
<proteinExistence type="inferred from homology"/>
<evidence type="ECO:0000256" key="6">
    <source>
        <dbReference type="RuleBase" id="RU365009"/>
    </source>
</evidence>
<dbReference type="Pfam" id="PF01185">
    <property type="entry name" value="Hydrophobin"/>
    <property type="match status" value="1"/>
</dbReference>
<gene>
    <name evidence="7" type="ORF">M422DRAFT_252980</name>
</gene>
<dbReference type="Proteomes" id="UP000054279">
    <property type="component" value="Unassembled WGS sequence"/>
</dbReference>
<dbReference type="GO" id="GO:0009277">
    <property type="term" value="C:fungal-type cell wall"/>
    <property type="evidence" value="ECO:0007669"/>
    <property type="project" value="InterPro"/>
</dbReference>
<keyword evidence="5 6" id="KW-1015">Disulfide bond</keyword>
<feature type="chain" id="PRO_5013988781" description="Hydrophobin" evidence="6">
    <location>
        <begin position="18"/>
        <end position="74"/>
    </location>
</feature>
<evidence type="ECO:0000313" key="7">
    <source>
        <dbReference type="EMBL" id="KIJ43733.1"/>
    </source>
</evidence>
<keyword evidence="6" id="KW-0732">Signal</keyword>
<comment type="subcellular location">
    <subcellularLocation>
        <location evidence="1 6">Secreted</location>
        <location evidence="1 6">Cell wall</location>
    </subcellularLocation>
</comment>
<protein>
    <recommendedName>
        <fullName evidence="6">Hydrophobin</fullName>
    </recommendedName>
</protein>
<comment type="similarity">
    <text evidence="2 6">Belongs to the fungal hydrophobin family.</text>
</comment>
<dbReference type="GO" id="GO:0005199">
    <property type="term" value="F:structural constituent of cell wall"/>
    <property type="evidence" value="ECO:0007669"/>
    <property type="project" value="InterPro"/>
</dbReference>
<dbReference type="CDD" id="cd23507">
    <property type="entry name" value="hydrophobin_I"/>
    <property type="match status" value="1"/>
</dbReference>
<dbReference type="EMBL" id="KN837121">
    <property type="protein sequence ID" value="KIJ43733.1"/>
    <property type="molecule type" value="Genomic_DNA"/>
</dbReference>
<feature type="signal peptide" evidence="6">
    <location>
        <begin position="1"/>
        <end position="17"/>
    </location>
</feature>
<keyword evidence="3 6" id="KW-0134">Cell wall</keyword>
<keyword evidence="4 6" id="KW-0964">Secreted</keyword>
<sequence length="74" mass="7395">MRFTLAIPVAFGLLAAAAPSPQDNRQCDPGSTMCCNTTQDATSSGISSLLGLLGIVVGDITGLVGLGCTPNTVI</sequence>
<organism evidence="7 8">
    <name type="scientific">Sphaerobolus stellatus (strain SS14)</name>
    <dbReference type="NCBI Taxonomy" id="990650"/>
    <lineage>
        <taxon>Eukaryota</taxon>
        <taxon>Fungi</taxon>
        <taxon>Dikarya</taxon>
        <taxon>Basidiomycota</taxon>
        <taxon>Agaricomycotina</taxon>
        <taxon>Agaricomycetes</taxon>
        <taxon>Phallomycetidae</taxon>
        <taxon>Geastrales</taxon>
        <taxon>Sphaerobolaceae</taxon>
        <taxon>Sphaerobolus</taxon>
    </lineage>
</organism>
<keyword evidence="8" id="KW-1185">Reference proteome</keyword>